<sequence length="225" mass="24360">MKKIVAIGFVGAILFSYLLISAADQPAVEQEPYDEDAYGPEALIVWNEPVKGVFFSHQLHTMEMGLDCESCHDDLFEMEAGAAEGQDDFTMAAMGDGMYCGACHDGSMAFDVNSQCASCHQQPEDAIVWTKPVKAVIFEHKTHSEDMGLDCESCHDDLFTMQAGAAEQADDFVMASLYDGLYCGACHDGSTAFASDTRCTTCHIGVRGYARLMGEAETPAHGAEH</sequence>
<dbReference type="InterPro" id="IPR029467">
    <property type="entry name" value="Cyt_c7-like"/>
</dbReference>
<dbReference type="Proteomes" id="UP000184139">
    <property type="component" value="Unassembled WGS sequence"/>
</dbReference>
<gene>
    <name evidence="2" type="ORF">SAMN02745124_01564</name>
</gene>
<organism evidence="2 3">
    <name type="scientific">Desulfofustis glycolicus DSM 9705</name>
    <dbReference type="NCBI Taxonomy" id="1121409"/>
    <lineage>
        <taxon>Bacteria</taxon>
        <taxon>Pseudomonadati</taxon>
        <taxon>Thermodesulfobacteriota</taxon>
        <taxon>Desulfobulbia</taxon>
        <taxon>Desulfobulbales</taxon>
        <taxon>Desulfocapsaceae</taxon>
        <taxon>Desulfofustis</taxon>
    </lineage>
</organism>
<feature type="domain" description="Cytochrome c7-like" evidence="1">
    <location>
        <begin position="136"/>
        <end position="203"/>
    </location>
</feature>
<keyword evidence="3" id="KW-1185">Reference proteome</keyword>
<dbReference type="SUPFAM" id="SSF48695">
    <property type="entry name" value="Multiheme cytochromes"/>
    <property type="match status" value="1"/>
</dbReference>
<dbReference type="NCBIfam" id="TIGR04257">
    <property type="entry name" value="nanowire_3heme"/>
    <property type="match status" value="2"/>
</dbReference>
<feature type="domain" description="Cytochrome c7-like" evidence="1">
    <location>
        <begin position="54"/>
        <end position="121"/>
    </location>
</feature>
<dbReference type="EMBL" id="FQXS01000007">
    <property type="protein sequence ID" value="SHH71385.1"/>
    <property type="molecule type" value="Genomic_DNA"/>
</dbReference>
<reference evidence="2 3" key="1">
    <citation type="submission" date="2016-11" db="EMBL/GenBank/DDBJ databases">
        <authorList>
            <person name="Jaros S."/>
            <person name="Januszkiewicz K."/>
            <person name="Wedrychowicz H."/>
        </authorList>
    </citation>
    <scope>NUCLEOTIDE SEQUENCE [LARGE SCALE GENOMIC DNA]</scope>
    <source>
        <strain evidence="2 3">DSM 9705</strain>
    </source>
</reference>
<dbReference type="InterPro" id="IPR036280">
    <property type="entry name" value="Multihaem_cyt_sf"/>
</dbReference>
<dbReference type="OrthoDB" id="14108at2"/>
<evidence type="ECO:0000259" key="1">
    <source>
        <dbReference type="Pfam" id="PF14522"/>
    </source>
</evidence>
<dbReference type="STRING" id="1121409.SAMN02745124_01564"/>
<dbReference type="RefSeq" id="WP_073374931.1">
    <property type="nucleotide sequence ID" value="NZ_FQXS01000007.1"/>
</dbReference>
<dbReference type="InterPro" id="IPR026352">
    <property type="entry name" value="Nanowire_3heme"/>
</dbReference>
<dbReference type="AlphaFoldDB" id="A0A1M5V839"/>
<dbReference type="PANTHER" id="PTHR39425">
    <property type="entry name" value="LIPOPROTEIN CYTOCHROME C"/>
    <property type="match status" value="1"/>
</dbReference>
<evidence type="ECO:0000313" key="3">
    <source>
        <dbReference type="Proteomes" id="UP000184139"/>
    </source>
</evidence>
<dbReference type="CDD" id="cd08168">
    <property type="entry name" value="Cytochrom_C3"/>
    <property type="match status" value="1"/>
</dbReference>
<evidence type="ECO:0000313" key="2">
    <source>
        <dbReference type="EMBL" id="SHH71385.1"/>
    </source>
</evidence>
<dbReference type="Pfam" id="PF14522">
    <property type="entry name" value="Cytochrome_C7"/>
    <property type="match status" value="2"/>
</dbReference>
<dbReference type="Gene3D" id="3.90.10.10">
    <property type="entry name" value="Cytochrome C3"/>
    <property type="match status" value="2"/>
</dbReference>
<accession>A0A1M5V839</accession>
<proteinExistence type="predicted"/>
<dbReference type="PANTHER" id="PTHR39425:SF1">
    <property type="entry name" value="CYTOCHROME C7-LIKE DOMAIN-CONTAINING PROTEIN"/>
    <property type="match status" value="1"/>
</dbReference>
<name>A0A1M5V839_9BACT</name>
<protein>
    <submittedName>
        <fullName evidence="2">C(7)-type cytochrome triheme domain-containing protein</fullName>
    </submittedName>
</protein>